<evidence type="ECO:0000313" key="1">
    <source>
        <dbReference type="EMBL" id="KAL3952646.1"/>
    </source>
</evidence>
<protein>
    <submittedName>
        <fullName evidence="1">Uncharacterized protein</fullName>
    </submittedName>
</protein>
<name>A0ACC4DAZ9_PURLI</name>
<sequence length="267" mass="29242">MRKHTVPRSLAPLTCTWIFPHIHIWTQPRPFSTADNVLAHCPLAVPATENGTRGRCLLQEPRQDRGGAAGVRAHVPRRRRLRHPQPQRPVGGAGAALFRPGRRSTARRTGQTTRGPPSRTQTIGWASRAASTTRGTTVRRRRRRRQHPVRRESASGGAGEVDGSKAAAATGRGPIESFAWVVVIGRDGRVGKARTAAYYLPEETAKLLREGMELGHADDLIHGRTNSKQRTGSVGILTDDAVDRAGYYTQAVVLALIPFKNPKLTFN</sequence>
<reference evidence="1" key="1">
    <citation type="submission" date="2024-12" db="EMBL/GenBank/DDBJ databases">
        <title>Comparative genomics and development of molecular markers within Purpureocillium lilacinum and among Purpureocillium species.</title>
        <authorList>
            <person name="Yeh Z.-Y."/>
            <person name="Ni N.-T."/>
            <person name="Lo P.-H."/>
            <person name="Mushyakhwo K."/>
            <person name="Lin C.-F."/>
            <person name="Nai Y.-S."/>
        </authorList>
    </citation>
    <scope>NUCLEOTIDE SEQUENCE</scope>
    <source>
        <strain evidence="1">NCHU-NPUST-175</strain>
    </source>
</reference>
<dbReference type="Proteomes" id="UP001638806">
    <property type="component" value="Unassembled WGS sequence"/>
</dbReference>
<comment type="caution">
    <text evidence="1">The sequence shown here is derived from an EMBL/GenBank/DDBJ whole genome shotgun (WGS) entry which is preliminary data.</text>
</comment>
<organism evidence="1 2">
    <name type="scientific">Purpureocillium lilacinum</name>
    <name type="common">Paecilomyces lilacinus</name>
    <dbReference type="NCBI Taxonomy" id="33203"/>
    <lineage>
        <taxon>Eukaryota</taxon>
        <taxon>Fungi</taxon>
        <taxon>Dikarya</taxon>
        <taxon>Ascomycota</taxon>
        <taxon>Pezizomycotina</taxon>
        <taxon>Sordariomycetes</taxon>
        <taxon>Hypocreomycetidae</taxon>
        <taxon>Hypocreales</taxon>
        <taxon>Ophiocordycipitaceae</taxon>
        <taxon>Purpureocillium</taxon>
    </lineage>
</organism>
<gene>
    <name evidence="1" type="ORF">ACCO45_012589</name>
</gene>
<dbReference type="EMBL" id="JBGNUJ010000012">
    <property type="protein sequence ID" value="KAL3952646.1"/>
    <property type="molecule type" value="Genomic_DNA"/>
</dbReference>
<accession>A0ACC4DAZ9</accession>
<proteinExistence type="predicted"/>
<keyword evidence="2" id="KW-1185">Reference proteome</keyword>
<evidence type="ECO:0000313" key="2">
    <source>
        <dbReference type="Proteomes" id="UP001638806"/>
    </source>
</evidence>